<evidence type="ECO:0000256" key="9">
    <source>
        <dbReference type="ARBA" id="ARBA00061532"/>
    </source>
</evidence>
<keyword evidence="2" id="KW-1003">Cell membrane</keyword>
<accession>A0A5P4SBN8</accession>
<evidence type="ECO:0000256" key="10">
    <source>
        <dbReference type="SAM" id="Phobius"/>
    </source>
</evidence>
<keyword evidence="4" id="KW-0133">Cell shape</keyword>
<dbReference type="GO" id="GO:0005886">
    <property type="term" value="C:plasma membrane"/>
    <property type="evidence" value="ECO:0007669"/>
    <property type="project" value="UniProtKB-SubCell"/>
</dbReference>
<evidence type="ECO:0000313" key="11">
    <source>
        <dbReference type="EMBL" id="QFC18291.1"/>
    </source>
</evidence>
<feature type="transmembrane region" description="Helical" evidence="10">
    <location>
        <begin position="311"/>
        <end position="331"/>
    </location>
</feature>
<keyword evidence="3 10" id="KW-0812">Transmembrane</keyword>
<feature type="transmembrane region" description="Helical" evidence="10">
    <location>
        <begin position="164"/>
        <end position="186"/>
    </location>
</feature>
<dbReference type="PANTHER" id="PTHR30250:SF11">
    <property type="entry name" value="O-ANTIGEN TRANSPORTER-RELATED"/>
    <property type="match status" value="1"/>
</dbReference>
<feature type="transmembrane region" description="Helical" evidence="10">
    <location>
        <begin position="263"/>
        <end position="285"/>
    </location>
</feature>
<feature type="transmembrane region" description="Helical" evidence="10">
    <location>
        <begin position="377"/>
        <end position="393"/>
    </location>
</feature>
<feature type="transmembrane region" description="Helical" evidence="10">
    <location>
        <begin position="399"/>
        <end position="422"/>
    </location>
</feature>
<feature type="transmembrane region" description="Helical" evidence="10">
    <location>
        <begin position="63"/>
        <end position="86"/>
    </location>
</feature>
<comment type="subcellular location">
    <subcellularLocation>
        <location evidence="1">Cell membrane</location>
        <topology evidence="1">Multi-pass membrane protein</topology>
    </subcellularLocation>
</comment>
<evidence type="ECO:0000256" key="7">
    <source>
        <dbReference type="ARBA" id="ARBA00023136"/>
    </source>
</evidence>
<name>A0A5P4SBN8_VIBPH</name>
<feature type="transmembrane region" description="Helical" evidence="10">
    <location>
        <begin position="98"/>
        <end position="124"/>
    </location>
</feature>
<evidence type="ECO:0000256" key="2">
    <source>
        <dbReference type="ARBA" id="ARBA00022475"/>
    </source>
</evidence>
<protein>
    <submittedName>
        <fullName evidence="11">Polysaccharide biosynthesis protein</fullName>
    </submittedName>
</protein>
<feature type="transmembrane region" description="Helical" evidence="10">
    <location>
        <begin position="343"/>
        <end position="365"/>
    </location>
</feature>
<comment type="function">
    <text evidence="8">Involved in peptidoglycan biosynthesis. Transports lipid-linked peptidoglycan precursors from the inner to the outer leaflet of the cytoplasmic membrane.</text>
</comment>
<dbReference type="InterPro" id="IPR004268">
    <property type="entry name" value="MurJ"/>
</dbReference>
<keyword evidence="6 10" id="KW-1133">Transmembrane helix</keyword>
<evidence type="ECO:0000256" key="6">
    <source>
        <dbReference type="ARBA" id="ARBA00022989"/>
    </source>
</evidence>
<dbReference type="GO" id="GO:0009252">
    <property type="term" value="P:peptidoglycan biosynthetic process"/>
    <property type="evidence" value="ECO:0007669"/>
    <property type="project" value="UniProtKB-KW"/>
</dbReference>
<keyword evidence="5" id="KW-0573">Peptidoglycan synthesis</keyword>
<reference evidence="11" key="1">
    <citation type="journal article" date="2019" name="Int. J. Food Microbiol.">
        <title>Developing a novel molecular serotyping system based on capsular polysaccharide synthesis gene clusters of Vibrio parahaemolyticus.</title>
        <authorList>
            <person name="Pang Y."/>
            <person name="Guo X."/>
            <person name="Tian X."/>
            <person name="Liu F."/>
            <person name="Wang L."/>
            <person name="Wu J."/>
            <person name="Zhang S."/>
            <person name="Li S."/>
            <person name="Liu B."/>
        </authorList>
    </citation>
    <scope>NUCLEOTIDE SEQUENCE</scope>
    <source>
        <strain evidence="11">G3569</strain>
    </source>
</reference>
<gene>
    <name evidence="11" type="primary">wzx</name>
</gene>
<organism evidence="11">
    <name type="scientific">Vibrio parahaemolyticus</name>
    <dbReference type="NCBI Taxonomy" id="670"/>
    <lineage>
        <taxon>Bacteria</taxon>
        <taxon>Pseudomonadati</taxon>
        <taxon>Pseudomonadota</taxon>
        <taxon>Gammaproteobacteria</taxon>
        <taxon>Vibrionales</taxon>
        <taxon>Vibrionaceae</taxon>
        <taxon>Vibrio</taxon>
    </lineage>
</organism>
<sequence>MILSLNYFHTIFKRMNLLNKFLHDSFYRQTILVFLVKVVSSIVGFSTTIILVKQLGGQTSSDYFFLVSLSSFLTAISTFGCPDAILKFVAINQSKGKLIKTVVFSACALTSVFSLLVVLTLYIGNMWHEVSANSDFITSIFILLPLTSLSLVLSSALQGRGNVVLAMITSGVLQNVVLLTALMLFANSYLDSVIAFSVGHAIACLVATYYFLERLNSDNEEFDKVAFRATCSSMFVTQCIVQYNNNAAILLLGFLWVGNDLSIIAVSLKLTTLLSFIIISVNKVLAPKIASTYKNGDMQDLQKLITKSSRLMWALCLPAVFILMLLSKEILGLIDESYREQSVILVILTFGQLVNVITGNIGLLLSMTGHEKVQRNILLTSLAMSLCMGFILIPEFGPLGAAIMASATVVLVNLSSYMYVLFKLKINTFKLL</sequence>
<feature type="transmembrane region" description="Helical" evidence="10">
    <location>
        <begin position="136"/>
        <end position="157"/>
    </location>
</feature>
<evidence type="ECO:0000256" key="4">
    <source>
        <dbReference type="ARBA" id="ARBA00022960"/>
    </source>
</evidence>
<dbReference type="GO" id="GO:0008360">
    <property type="term" value="P:regulation of cell shape"/>
    <property type="evidence" value="ECO:0007669"/>
    <property type="project" value="UniProtKB-KW"/>
</dbReference>
<dbReference type="InterPro" id="IPR050833">
    <property type="entry name" value="Poly_Biosynth_Transport"/>
</dbReference>
<dbReference type="PANTHER" id="PTHR30250">
    <property type="entry name" value="PST FAMILY PREDICTED COLANIC ACID TRANSPORTER"/>
    <property type="match status" value="1"/>
</dbReference>
<evidence type="ECO:0000256" key="1">
    <source>
        <dbReference type="ARBA" id="ARBA00004651"/>
    </source>
</evidence>
<evidence type="ECO:0000256" key="5">
    <source>
        <dbReference type="ARBA" id="ARBA00022984"/>
    </source>
</evidence>
<dbReference type="EMBL" id="MK482093">
    <property type="protein sequence ID" value="QFC18291.1"/>
    <property type="molecule type" value="Genomic_DNA"/>
</dbReference>
<comment type="similarity">
    <text evidence="9">Belongs to the MurJ/MviN family.</text>
</comment>
<proteinExistence type="inferred from homology"/>
<dbReference type="Pfam" id="PF03023">
    <property type="entry name" value="MurJ"/>
    <property type="match status" value="1"/>
</dbReference>
<feature type="transmembrane region" description="Helical" evidence="10">
    <location>
        <begin position="30"/>
        <end position="51"/>
    </location>
</feature>
<evidence type="ECO:0000256" key="8">
    <source>
        <dbReference type="ARBA" id="ARBA00060041"/>
    </source>
</evidence>
<dbReference type="AlphaFoldDB" id="A0A5P4SBN8"/>
<keyword evidence="7 10" id="KW-0472">Membrane</keyword>
<feature type="transmembrane region" description="Helical" evidence="10">
    <location>
        <begin position="192"/>
        <end position="212"/>
    </location>
</feature>
<evidence type="ECO:0000256" key="3">
    <source>
        <dbReference type="ARBA" id="ARBA00022692"/>
    </source>
</evidence>